<proteinExistence type="predicted"/>
<protein>
    <submittedName>
        <fullName evidence="2">Lipoprotein, putative</fullName>
    </submittedName>
</protein>
<keyword evidence="2" id="KW-0449">Lipoprotein</keyword>
<dbReference type="EMBL" id="AHIH01000010">
    <property type="protein sequence ID" value="EHN68979.1"/>
    <property type="molecule type" value="Genomic_DNA"/>
</dbReference>
<dbReference type="AlphaFoldDB" id="A0AAV3EQN4"/>
<gene>
    <name evidence="2" type="ORF">VFSR5_A0276</name>
</gene>
<keyword evidence="1" id="KW-0732">Signal</keyword>
<comment type="caution">
    <text evidence="2">The sequence shown here is derived from an EMBL/GenBank/DDBJ whole genome shotgun (WGS) entry which is preliminary data.</text>
</comment>
<name>A0AAV3EQN4_ALIFS</name>
<evidence type="ECO:0000256" key="1">
    <source>
        <dbReference type="SAM" id="SignalP"/>
    </source>
</evidence>
<accession>A0AAV3EQN4</accession>
<dbReference type="Proteomes" id="UP000004521">
    <property type="component" value="Chromosome II"/>
</dbReference>
<feature type="signal peptide" evidence="1">
    <location>
        <begin position="1"/>
        <end position="26"/>
    </location>
</feature>
<sequence>MTNMKSFFIKSLVIISSLFLFGCAKTTTVTNQNSVNTHPVEVFYSPPTERTYTELGIINTQTGQTIFHDRSNEGMVAKLQDEAKKLGADATIVRTSQEGTWGLKGGGNTGFERGNAEAIAIKFTDEQ</sequence>
<organism evidence="2 3">
    <name type="scientific">Aliivibrio fischeri SR5</name>
    <dbReference type="NCBI Taxonomy" id="1088719"/>
    <lineage>
        <taxon>Bacteria</taxon>
        <taxon>Pseudomonadati</taxon>
        <taxon>Pseudomonadota</taxon>
        <taxon>Gammaproteobacteria</taxon>
        <taxon>Vibrionales</taxon>
        <taxon>Vibrionaceae</taxon>
        <taxon>Aliivibrio</taxon>
    </lineage>
</organism>
<dbReference type="PROSITE" id="PS51257">
    <property type="entry name" value="PROKAR_LIPOPROTEIN"/>
    <property type="match status" value="1"/>
</dbReference>
<evidence type="ECO:0000313" key="3">
    <source>
        <dbReference type="Proteomes" id="UP000004521"/>
    </source>
</evidence>
<reference evidence="2 3" key="1">
    <citation type="journal article" date="2012" name="J. Bacteriol.">
        <title>Draft Genome Sequence of Vibrio fischeri SR5, a Strain Isolated from the Light Organ of the Mediterranean Squid Sepiola robusta.</title>
        <authorList>
            <person name="Gyllborg M.C."/>
            <person name="Sahl J.W."/>
            <person name="Cronin D.C.III."/>
            <person name="Rasko D.A."/>
            <person name="Mandel M.J."/>
        </authorList>
    </citation>
    <scope>NUCLEOTIDE SEQUENCE [LARGE SCALE GENOMIC DNA]</scope>
    <source>
        <strain evidence="2 3">SR5</strain>
    </source>
</reference>
<feature type="chain" id="PRO_5044022274" evidence="1">
    <location>
        <begin position="27"/>
        <end position="127"/>
    </location>
</feature>
<evidence type="ECO:0000313" key="2">
    <source>
        <dbReference type="EMBL" id="EHN68979.1"/>
    </source>
</evidence>